<gene>
    <name evidence="1" type="ORF">POPTR_005G156000</name>
</gene>
<evidence type="ECO:0000313" key="2">
    <source>
        <dbReference type="Proteomes" id="UP000006729"/>
    </source>
</evidence>
<dbReference type="EMBL" id="CM009294">
    <property type="protein sequence ID" value="PNT36900.1"/>
    <property type="molecule type" value="Genomic_DNA"/>
</dbReference>
<dbReference type="Proteomes" id="UP000006729">
    <property type="component" value="Chromosome 5"/>
</dbReference>
<dbReference type="AlphaFoldDB" id="B9P6C5"/>
<dbReference type="InParanoid" id="B9P6C5"/>
<keyword evidence="2" id="KW-1185">Reference proteome</keyword>
<dbReference type="HOGENOM" id="CLU_1443313_0_0_1"/>
<organism evidence="1 2">
    <name type="scientific">Populus trichocarpa</name>
    <name type="common">Western balsam poplar</name>
    <name type="synonym">Populus balsamifera subsp. trichocarpa</name>
    <dbReference type="NCBI Taxonomy" id="3694"/>
    <lineage>
        <taxon>Eukaryota</taxon>
        <taxon>Viridiplantae</taxon>
        <taxon>Streptophyta</taxon>
        <taxon>Embryophyta</taxon>
        <taxon>Tracheophyta</taxon>
        <taxon>Spermatophyta</taxon>
        <taxon>Magnoliopsida</taxon>
        <taxon>eudicotyledons</taxon>
        <taxon>Gunneridae</taxon>
        <taxon>Pentapetalae</taxon>
        <taxon>rosids</taxon>
        <taxon>fabids</taxon>
        <taxon>Malpighiales</taxon>
        <taxon>Salicaceae</taxon>
        <taxon>Saliceae</taxon>
        <taxon>Populus</taxon>
    </lineage>
</organism>
<accession>B9P6C5</accession>
<sequence>MSIKEEALLYAALYDGCRSATQGTAGVGFFTVFQWRLELRDMLSGYFVFRWCELSVWDVGLIRLTSLNNCYGYQQFGWKCWLSIAVMALNSLGEALSPHGWAYAFSDSAGFLGLQVEALHLLVGISQVETLSPFDCSRLVDGSWCRCVRLSPYCFDLPVPGCTVLVALECWKPCLSWALLLACCRLLA</sequence>
<protein>
    <submittedName>
        <fullName evidence="1">Uncharacterized protein</fullName>
    </submittedName>
</protein>
<evidence type="ECO:0000313" key="1">
    <source>
        <dbReference type="EMBL" id="PNT36900.1"/>
    </source>
</evidence>
<name>B9P6C5_POPTR</name>
<reference evidence="1 2" key="1">
    <citation type="journal article" date="2006" name="Science">
        <title>The genome of black cottonwood, Populus trichocarpa (Torr. &amp; Gray).</title>
        <authorList>
            <person name="Tuskan G.A."/>
            <person name="Difazio S."/>
            <person name="Jansson S."/>
            <person name="Bohlmann J."/>
            <person name="Grigoriev I."/>
            <person name="Hellsten U."/>
            <person name="Putnam N."/>
            <person name="Ralph S."/>
            <person name="Rombauts S."/>
            <person name="Salamov A."/>
            <person name="Schein J."/>
            <person name="Sterck L."/>
            <person name="Aerts A."/>
            <person name="Bhalerao R.R."/>
            <person name="Bhalerao R.P."/>
            <person name="Blaudez D."/>
            <person name="Boerjan W."/>
            <person name="Brun A."/>
            <person name="Brunner A."/>
            <person name="Busov V."/>
            <person name="Campbell M."/>
            <person name="Carlson J."/>
            <person name="Chalot M."/>
            <person name="Chapman J."/>
            <person name="Chen G.L."/>
            <person name="Cooper D."/>
            <person name="Coutinho P.M."/>
            <person name="Couturier J."/>
            <person name="Covert S."/>
            <person name="Cronk Q."/>
            <person name="Cunningham R."/>
            <person name="Davis J."/>
            <person name="Degroeve S."/>
            <person name="Dejardin A."/>
            <person name="Depamphilis C."/>
            <person name="Detter J."/>
            <person name="Dirks B."/>
            <person name="Dubchak I."/>
            <person name="Duplessis S."/>
            <person name="Ehlting J."/>
            <person name="Ellis B."/>
            <person name="Gendler K."/>
            <person name="Goodstein D."/>
            <person name="Gribskov M."/>
            <person name="Grimwood J."/>
            <person name="Groover A."/>
            <person name="Gunter L."/>
            <person name="Hamberger B."/>
            <person name="Heinze B."/>
            <person name="Helariutta Y."/>
            <person name="Henrissat B."/>
            <person name="Holligan D."/>
            <person name="Holt R."/>
            <person name="Huang W."/>
            <person name="Islam-Faridi N."/>
            <person name="Jones S."/>
            <person name="Jones-Rhoades M."/>
            <person name="Jorgensen R."/>
            <person name="Joshi C."/>
            <person name="Kangasjarvi J."/>
            <person name="Karlsson J."/>
            <person name="Kelleher C."/>
            <person name="Kirkpatrick R."/>
            <person name="Kirst M."/>
            <person name="Kohler A."/>
            <person name="Kalluri U."/>
            <person name="Larimer F."/>
            <person name="Leebens-Mack J."/>
            <person name="Leple J.C."/>
            <person name="Locascio P."/>
            <person name="Lou Y."/>
            <person name="Lucas S."/>
            <person name="Martin F."/>
            <person name="Montanini B."/>
            <person name="Napoli C."/>
            <person name="Nelson D.R."/>
            <person name="Nelson C."/>
            <person name="Nieminen K."/>
            <person name="Nilsson O."/>
            <person name="Pereda V."/>
            <person name="Peter G."/>
            <person name="Philippe R."/>
            <person name="Pilate G."/>
            <person name="Poliakov A."/>
            <person name="Razumovskaya J."/>
            <person name="Richardson P."/>
            <person name="Rinaldi C."/>
            <person name="Ritland K."/>
            <person name="Rouze P."/>
            <person name="Ryaboy D."/>
            <person name="Schmutz J."/>
            <person name="Schrader J."/>
            <person name="Segerman B."/>
            <person name="Shin H."/>
            <person name="Siddiqui A."/>
            <person name="Sterky F."/>
            <person name="Terry A."/>
            <person name="Tsai C.J."/>
            <person name="Uberbacher E."/>
            <person name="Unneberg P."/>
            <person name="Vahala J."/>
            <person name="Wall K."/>
            <person name="Wessler S."/>
            <person name="Yang G."/>
            <person name="Yin T."/>
            <person name="Douglas C."/>
            <person name="Marra M."/>
            <person name="Sandberg G."/>
            <person name="Van de Peer Y."/>
            <person name="Rokhsar D."/>
        </authorList>
    </citation>
    <scope>NUCLEOTIDE SEQUENCE [LARGE SCALE GENOMIC DNA]</scope>
    <source>
        <strain evidence="2">cv. Nisqually</strain>
    </source>
</reference>
<proteinExistence type="predicted"/>